<comment type="subcellular location">
    <subcellularLocation>
        <location evidence="1">Cell membrane</location>
        <topology evidence="1">Multi-pass membrane protein</topology>
    </subcellularLocation>
</comment>
<proteinExistence type="predicted"/>
<dbReference type="GeneID" id="98298731"/>
<feature type="transmembrane region" description="Helical" evidence="7">
    <location>
        <begin position="685"/>
        <end position="707"/>
    </location>
</feature>
<feature type="compositionally biased region" description="Basic and acidic residues" evidence="6">
    <location>
        <begin position="741"/>
        <end position="754"/>
    </location>
</feature>
<feature type="transmembrane region" description="Helical" evidence="7">
    <location>
        <begin position="264"/>
        <end position="295"/>
    </location>
</feature>
<keyword evidence="4 7" id="KW-1133">Transmembrane helix</keyword>
<dbReference type="GO" id="GO:0005886">
    <property type="term" value="C:plasma membrane"/>
    <property type="evidence" value="ECO:0007669"/>
    <property type="project" value="UniProtKB-SubCell"/>
</dbReference>
<gene>
    <name evidence="9" type="ORF">CD039_10285</name>
</gene>
<feature type="compositionally biased region" description="Basic and acidic residues" evidence="6">
    <location>
        <begin position="775"/>
        <end position="790"/>
    </location>
</feature>
<protein>
    <recommendedName>
        <fullName evidence="8">SSD domain-containing protein</fullName>
    </recommendedName>
</protein>
<feature type="region of interest" description="Disordered" evidence="6">
    <location>
        <begin position="741"/>
        <end position="801"/>
    </location>
</feature>
<feature type="transmembrane region" description="Helical" evidence="7">
    <location>
        <begin position="607"/>
        <end position="628"/>
    </location>
</feature>
<evidence type="ECO:0000256" key="5">
    <source>
        <dbReference type="ARBA" id="ARBA00023136"/>
    </source>
</evidence>
<dbReference type="Pfam" id="PF03176">
    <property type="entry name" value="MMPL"/>
    <property type="match status" value="2"/>
</dbReference>
<dbReference type="EMBL" id="PPPX01000016">
    <property type="protein sequence ID" value="POA08456.1"/>
    <property type="molecule type" value="Genomic_DNA"/>
</dbReference>
<evidence type="ECO:0000256" key="3">
    <source>
        <dbReference type="ARBA" id="ARBA00022692"/>
    </source>
</evidence>
<feature type="transmembrane region" description="Helical" evidence="7">
    <location>
        <begin position="207"/>
        <end position="225"/>
    </location>
</feature>
<feature type="compositionally biased region" description="Polar residues" evidence="6">
    <location>
        <begin position="344"/>
        <end position="353"/>
    </location>
</feature>
<sequence length="910" mass="99939">MAKLLYRMGSFIAKHKWSALFAWIIVLAIIIGTLVVNAPKFDDDITMNGLKSIDTNDKISKEFHQDSQKAKMRIVFHSDKDNGITDKDTKKDIQKALDNIKQDDDYVQNISDPYDSGQVNKEKDTAIADVNYVVSQTNMQDQSKKIINKELDDVKDDHNLKIEQTNQMSMKTEVGGTSEIVGIIAAFIILLITFGSIIAAGMPIVSALIGLGTSVGIIGLLTYAFDIPNFTLTLAVMIGLAVGIDYSLFILFRYKEIAKKGKDPIEAIGLAVGTAGSAVIFAGITVMVAVCGLSLVGIDFLAVMGFASAISVLFAVLAALTLLPALISIFRKHIKLRSKKEKQQSQATTSTTEDAQGVQHQAAQQPQDEEAKKAQGNGWGRFITGKPLIAAIIGLVILIIALIPVTHMRLGMPDDSLKPQNSPEHKAYNMISDNFGEGYNGQIVMLVNTKDGGSKKDIENDLDNIRDDIKDLDHVDKVEKAHLNENNHYALISIVPDEGPNAKSTQDLTYELRDYHSQAKEKYDFNTEISGQSVINIDMSEKLNNAIPVFAGVIVAIAFVLLLFVFRSIVVPLKAVLGFVLSLAATLGFTTLVMQDGFLGGLFGVDATGPILAFLPVIVIGILFGLAIDYELFLMTRVHEEYSKTGDNDRAILVGIKQSGPVIVAAALIMFSVFISFVFQDDTAIKSVGLALAFGVLFDAFIVRMMIIPALTKLFGKASWYLPKWLDAILPKIDVEGKALEEGDSETTNKDKDAQQSMAPAATHDRSEAAGSDLPSDHVDPDRQHADSHKPAYTTYESGRPEGAGYSGDSHFYNAYNSYFTGAHASEDIDYERAYTEDSRYSQYKEQQEPSDAEQKRKIEKTTELYEALAQESSDQDIVFNALMLYARVNHKDIYDKYKNDRTNGYGDLD</sequence>
<evidence type="ECO:0000313" key="9">
    <source>
        <dbReference type="EMBL" id="POA08456.1"/>
    </source>
</evidence>
<dbReference type="PROSITE" id="PS50156">
    <property type="entry name" value="SSD"/>
    <property type="match status" value="2"/>
</dbReference>
<feature type="domain" description="SSD" evidence="8">
    <location>
        <begin position="180"/>
        <end position="329"/>
    </location>
</feature>
<evidence type="ECO:0000256" key="4">
    <source>
        <dbReference type="ARBA" id="ARBA00022989"/>
    </source>
</evidence>
<evidence type="ECO:0000256" key="6">
    <source>
        <dbReference type="SAM" id="MobiDB-lite"/>
    </source>
</evidence>
<feature type="transmembrane region" description="Helical" evidence="7">
    <location>
        <begin position="546"/>
        <end position="566"/>
    </location>
</feature>
<feature type="transmembrane region" description="Helical" evidence="7">
    <location>
        <begin position="388"/>
        <end position="407"/>
    </location>
</feature>
<dbReference type="PANTHER" id="PTHR33406">
    <property type="entry name" value="MEMBRANE PROTEIN MJ1562-RELATED"/>
    <property type="match status" value="1"/>
</dbReference>
<feature type="transmembrane region" description="Helical" evidence="7">
    <location>
        <begin position="660"/>
        <end position="679"/>
    </location>
</feature>
<dbReference type="Gene3D" id="1.20.1640.10">
    <property type="entry name" value="Multidrug efflux transporter AcrB transmembrane domain"/>
    <property type="match status" value="2"/>
</dbReference>
<feature type="transmembrane region" description="Helical" evidence="7">
    <location>
        <begin position="301"/>
        <end position="330"/>
    </location>
</feature>
<feature type="transmembrane region" description="Helical" evidence="7">
    <location>
        <begin position="231"/>
        <end position="252"/>
    </location>
</feature>
<dbReference type="PANTHER" id="PTHR33406:SF13">
    <property type="entry name" value="MEMBRANE PROTEIN YDFJ"/>
    <property type="match status" value="1"/>
</dbReference>
<comment type="caution">
    <text evidence="9">The sequence shown here is derived from an EMBL/GenBank/DDBJ whole genome shotgun (WGS) entry which is preliminary data.</text>
</comment>
<keyword evidence="5 7" id="KW-0472">Membrane</keyword>
<dbReference type="AlphaFoldDB" id="A0A2K4FAZ7"/>
<keyword evidence="10" id="KW-1185">Reference proteome</keyword>
<feature type="transmembrane region" description="Helical" evidence="7">
    <location>
        <begin position="573"/>
        <end position="595"/>
    </location>
</feature>
<evidence type="ECO:0000256" key="7">
    <source>
        <dbReference type="SAM" id="Phobius"/>
    </source>
</evidence>
<name>A0A2K4FAZ7_9STAP</name>
<reference evidence="9 10" key="1">
    <citation type="submission" date="2017-08" db="EMBL/GenBank/DDBJ databases">
        <title>Draft genome sequences of 64 type strains of genus Staph aureus.</title>
        <authorList>
            <person name="Cole K."/>
            <person name="Golubchik T."/>
            <person name="Russell J."/>
            <person name="Foster D."/>
            <person name="Llewelyn M."/>
            <person name="Wilson D."/>
            <person name="Crook D."/>
            <person name="Paul J."/>
        </authorList>
    </citation>
    <scope>NUCLEOTIDE SEQUENCE [LARGE SCALE GENOMIC DNA]</scope>
    <source>
        <strain evidence="9 10">DSM 29875</strain>
    </source>
</reference>
<dbReference type="RefSeq" id="WP_103372240.1">
    <property type="nucleotide sequence ID" value="NZ_CBCRVO010000002.1"/>
</dbReference>
<evidence type="ECO:0000256" key="1">
    <source>
        <dbReference type="ARBA" id="ARBA00004651"/>
    </source>
</evidence>
<dbReference type="InterPro" id="IPR000731">
    <property type="entry name" value="SSD"/>
</dbReference>
<feature type="transmembrane region" description="Helical" evidence="7">
    <location>
        <begin position="20"/>
        <end position="38"/>
    </location>
</feature>
<feature type="region of interest" description="Disordered" evidence="6">
    <location>
        <begin position="341"/>
        <end position="373"/>
    </location>
</feature>
<keyword evidence="2" id="KW-1003">Cell membrane</keyword>
<dbReference type="SUPFAM" id="SSF82866">
    <property type="entry name" value="Multidrug efflux transporter AcrB transmembrane domain"/>
    <property type="match status" value="2"/>
</dbReference>
<evidence type="ECO:0000256" key="2">
    <source>
        <dbReference type="ARBA" id="ARBA00022475"/>
    </source>
</evidence>
<feature type="compositionally biased region" description="Low complexity" evidence="6">
    <location>
        <begin position="354"/>
        <end position="366"/>
    </location>
</feature>
<dbReference type="OrthoDB" id="7051771at2"/>
<evidence type="ECO:0000259" key="8">
    <source>
        <dbReference type="PROSITE" id="PS50156"/>
    </source>
</evidence>
<evidence type="ECO:0000313" key="10">
    <source>
        <dbReference type="Proteomes" id="UP000242712"/>
    </source>
</evidence>
<feature type="transmembrane region" description="Helical" evidence="7">
    <location>
        <begin position="180"/>
        <end position="200"/>
    </location>
</feature>
<accession>A0A2K4FAZ7</accession>
<dbReference type="InterPro" id="IPR004869">
    <property type="entry name" value="MMPL_dom"/>
</dbReference>
<dbReference type="Proteomes" id="UP000242712">
    <property type="component" value="Unassembled WGS sequence"/>
</dbReference>
<keyword evidence="3 7" id="KW-0812">Transmembrane</keyword>
<organism evidence="9 10">
    <name type="scientific">Staphylococcus argensis</name>
    <dbReference type="NCBI Taxonomy" id="1607738"/>
    <lineage>
        <taxon>Bacteria</taxon>
        <taxon>Bacillati</taxon>
        <taxon>Bacillota</taxon>
        <taxon>Bacilli</taxon>
        <taxon>Bacillales</taxon>
        <taxon>Staphylococcaceae</taxon>
        <taxon>Staphylococcus</taxon>
    </lineage>
</organism>
<dbReference type="InterPro" id="IPR050545">
    <property type="entry name" value="Mycobact_MmpL"/>
</dbReference>
<feature type="domain" description="SSD" evidence="8">
    <location>
        <begin position="545"/>
        <end position="713"/>
    </location>
</feature>